<feature type="compositionally biased region" description="Polar residues" evidence="1">
    <location>
        <begin position="192"/>
        <end position="207"/>
    </location>
</feature>
<accession>A0ABN8Y9Y3</accession>
<sequence length="242" mass="25079">MLPRARSPVGDVGAPGARPEEGAASSSWNVGGPASGVDAGRSRGRSGKRPGSADHTVALGTAIQGLRGRFPPQSGFRAEGESARFRAGVGAPTAWGEATRSGEGWMPPTAWGRLPSGQLAVSVPVLWRRGPCRGFPAGALTPPLWFPQMASLRAHELRVTGAAGGEERRWPESRLEQGPRAASPPRGAGQAREQSPAQNRPSGSSIPASGRLPVSQEADPEVARELCDDGVPSSGPPEKQPE</sequence>
<evidence type="ECO:0000313" key="2">
    <source>
        <dbReference type="EMBL" id="CAI9156661.1"/>
    </source>
</evidence>
<evidence type="ECO:0000313" key="3">
    <source>
        <dbReference type="Proteomes" id="UP001176941"/>
    </source>
</evidence>
<name>A0ABN8Y9Y3_RANTA</name>
<evidence type="ECO:0000256" key="1">
    <source>
        <dbReference type="SAM" id="MobiDB-lite"/>
    </source>
</evidence>
<feature type="region of interest" description="Disordered" evidence="1">
    <location>
        <begin position="1"/>
        <end position="70"/>
    </location>
</feature>
<organism evidence="2 3">
    <name type="scientific">Rangifer tarandus platyrhynchus</name>
    <name type="common">Svalbard reindeer</name>
    <dbReference type="NCBI Taxonomy" id="3082113"/>
    <lineage>
        <taxon>Eukaryota</taxon>
        <taxon>Metazoa</taxon>
        <taxon>Chordata</taxon>
        <taxon>Craniata</taxon>
        <taxon>Vertebrata</taxon>
        <taxon>Euteleostomi</taxon>
        <taxon>Mammalia</taxon>
        <taxon>Eutheria</taxon>
        <taxon>Laurasiatheria</taxon>
        <taxon>Artiodactyla</taxon>
        <taxon>Ruminantia</taxon>
        <taxon>Pecora</taxon>
        <taxon>Cervidae</taxon>
        <taxon>Odocoileinae</taxon>
        <taxon>Rangifer</taxon>
    </lineage>
</organism>
<dbReference type="EMBL" id="OX459950">
    <property type="protein sequence ID" value="CAI9156661.1"/>
    <property type="molecule type" value="Genomic_DNA"/>
</dbReference>
<dbReference type="Proteomes" id="UP001176941">
    <property type="component" value="Chromosome 14"/>
</dbReference>
<proteinExistence type="predicted"/>
<gene>
    <name evidence="2" type="ORF">MRATA1EN1_LOCUS5623</name>
</gene>
<feature type="compositionally biased region" description="Basic and acidic residues" evidence="1">
    <location>
        <begin position="165"/>
        <end position="177"/>
    </location>
</feature>
<feature type="region of interest" description="Disordered" evidence="1">
    <location>
        <begin position="161"/>
        <end position="242"/>
    </location>
</feature>
<reference evidence="2" key="1">
    <citation type="submission" date="2023-04" db="EMBL/GenBank/DDBJ databases">
        <authorList>
            <consortium name="ELIXIR-Norway"/>
        </authorList>
    </citation>
    <scope>NUCLEOTIDE SEQUENCE [LARGE SCALE GENOMIC DNA]</scope>
</reference>
<protein>
    <submittedName>
        <fullName evidence="2">Uncharacterized protein</fullName>
    </submittedName>
</protein>
<keyword evidence="3" id="KW-1185">Reference proteome</keyword>